<dbReference type="NCBIfam" id="TIGR02543">
    <property type="entry name" value="List_Bact_rpt"/>
    <property type="match status" value="2"/>
</dbReference>
<keyword evidence="4" id="KW-1185">Reference proteome</keyword>
<evidence type="ECO:0000313" key="4">
    <source>
        <dbReference type="Proteomes" id="UP001141336"/>
    </source>
</evidence>
<name>A0ABT4IP23_9EURY</name>
<dbReference type="SMART" id="SM00710">
    <property type="entry name" value="PbH1"/>
    <property type="match status" value="7"/>
</dbReference>
<feature type="region of interest" description="Disordered" evidence="2">
    <location>
        <begin position="819"/>
        <end position="847"/>
    </location>
</feature>
<dbReference type="Gene3D" id="2.60.40.10">
    <property type="entry name" value="Immunoglobulins"/>
    <property type="match status" value="1"/>
</dbReference>
<evidence type="ECO:0000256" key="2">
    <source>
        <dbReference type="SAM" id="MobiDB-lite"/>
    </source>
</evidence>
<comment type="subcellular location">
    <subcellularLocation>
        <location evidence="1">Cell envelope</location>
    </subcellularLocation>
</comment>
<dbReference type="EMBL" id="JAPTGC010000017">
    <property type="protein sequence ID" value="MCZ0863369.1"/>
    <property type="molecule type" value="Genomic_DNA"/>
</dbReference>
<dbReference type="PANTHER" id="PTHR11319:SF35">
    <property type="entry name" value="OUTER MEMBRANE PROTEIN PMPC-RELATED"/>
    <property type="match status" value="1"/>
</dbReference>
<evidence type="ECO:0000313" key="3">
    <source>
        <dbReference type="EMBL" id="MCZ0863369.1"/>
    </source>
</evidence>
<protein>
    <submittedName>
        <fullName evidence="3">InlB B-repeat-containing protein</fullName>
    </submittedName>
</protein>
<proteinExistence type="predicted"/>
<dbReference type="Pfam" id="PF09479">
    <property type="entry name" value="Flg_new"/>
    <property type="match status" value="3"/>
</dbReference>
<dbReference type="Gene3D" id="2.60.40.4270">
    <property type="entry name" value="Listeria-Bacteroides repeat domain"/>
    <property type="match status" value="3"/>
</dbReference>
<dbReference type="PANTHER" id="PTHR11319">
    <property type="entry name" value="G PROTEIN-COUPLED RECEPTOR-RELATED"/>
    <property type="match status" value="1"/>
</dbReference>
<dbReference type="InterPro" id="IPR011050">
    <property type="entry name" value="Pectin_lyase_fold/virulence"/>
</dbReference>
<organism evidence="3 4">
    <name type="scientific">Methanocorpusculum vombati</name>
    <dbReference type="NCBI Taxonomy" id="3002864"/>
    <lineage>
        <taxon>Archaea</taxon>
        <taxon>Methanobacteriati</taxon>
        <taxon>Methanobacteriota</taxon>
        <taxon>Stenosarchaea group</taxon>
        <taxon>Methanomicrobia</taxon>
        <taxon>Methanomicrobiales</taxon>
        <taxon>Methanocorpusculaceae</taxon>
        <taxon>Methanocorpusculum</taxon>
    </lineage>
</organism>
<feature type="region of interest" description="Disordered" evidence="2">
    <location>
        <begin position="921"/>
        <end position="952"/>
    </location>
</feature>
<reference evidence="3" key="1">
    <citation type="submission" date="2022-12" db="EMBL/GenBank/DDBJ databases">
        <title>Isolation and characterisation of novel Methanocorpusculum spp. from native Australian herbivores indicates the genus is ancestrally host-associated.</title>
        <authorList>
            <person name="Volmer J.G."/>
            <person name="Soo R.M."/>
            <person name="Evans P.N."/>
            <person name="Hoedt E.C."/>
            <person name="Astorga Alsina A.L."/>
            <person name="Woodcroft B.J."/>
            <person name="Tyson G.W."/>
            <person name="Hugenholtz P."/>
            <person name="Morrison M."/>
        </authorList>
    </citation>
    <scope>NUCLEOTIDE SEQUENCE</scope>
    <source>
        <strain evidence="3">CW153</strain>
    </source>
</reference>
<evidence type="ECO:0000256" key="1">
    <source>
        <dbReference type="ARBA" id="ARBA00004196"/>
    </source>
</evidence>
<feature type="compositionally biased region" description="Low complexity" evidence="2">
    <location>
        <begin position="924"/>
        <end position="952"/>
    </location>
</feature>
<dbReference type="RefSeq" id="WP_268923632.1">
    <property type="nucleotide sequence ID" value="NZ_JAPTGC010000017.1"/>
</dbReference>
<dbReference type="SUPFAM" id="SSF49313">
    <property type="entry name" value="Cadherin-like"/>
    <property type="match status" value="1"/>
</dbReference>
<comment type="caution">
    <text evidence="3">The sequence shown here is derived from an EMBL/GenBank/DDBJ whole genome shotgun (WGS) entry which is preliminary data.</text>
</comment>
<dbReference type="InterPro" id="IPR006626">
    <property type="entry name" value="PbH1"/>
</dbReference>
<dbReference type="InterPro" id="IPR013378">
    <property type="entry name" value="InlB-like_B-rpt"/>
</dbReference>
<dbReference type="InterPro" id="IPR013783">
    <property type="entry name" value="Ig-like_fold"/>
</dbReference>
<accession>A0ABT4IP23</accession>
<dbReference type="Proteomes" id="UP001141336">
    <property type="component" value="Unassembled WGS sequence"/>
</dbReference>
<dbReference type="SUPFAM" id="SSF51126">
    <property type="entry name" value="Pectin lyase-like"/>
    <property type="match status" value="1"/>
</dbReference>
<dbReference type="InterPro" id="IPR042229">
    <property type="entry name" value="Listeria/Bacterioides_rpt_sf"/>
</dbReference>
<dbReference type="InterPro" id="IPR015919">
    <property type="entry name" value="Cadherin-like_sf"/>
</dbReference>
<feature type="compositionally biased region" description="Pro residues" evidence="2">
    <location>
        <begin position="824"/>
        <end position="835"/>
    </location>
</feature>
<gene>
    <name evidence="3" type="ORF">O0S09_08935</name>
</gene>
<sequence>MNQKYHHPSPRLRRPLITAVTLIVLALLCTVPAAAAEPVPFSGGEYSSAQELASKLGDAATASGNTLTLKKDIKLTGQLAITNGTITIIGNDHTIWTGTDTANLIQLYNGGKLTLGDGTSKLTFDGKNIKKTKGVLFHIGSPDSALVMQNHVTIQNIVAPSYGSAVYIDGTGSFTMKGGEITNCTAGYTGGAIYVEDGSFIMEDGIISRCQAKPNPHDLSRGGGISTDGRFNTSILMKGGKITGNIAHLSGGGIYANSNCTFTMSGGEISGNTANDGGGIYIFDDLFTMTGGTISGNNAANDGGGVYNYAGTFSLSGGSISGNTATSPNSDGNGGGVVNFDGPFTMTGGTISGNNAVTYGGGVCNFGTFSLLGGNITGNKVTTRSDRLYDGGGGVYNWETFTMSGGTISGNTVPSVDGDGGGGVYNMKTFTMTGGTISGNTVAASGGGIYNKHTFTMTGGIISGNKATGTGAELYHTGSEFSLSGSGNISGGTTYLDGTRTITLSGALSGTGGIQNIVTPDPKLNDIIVTTRSSEDAKTARPYFTLDSSLAKDYGLIVSGTNIVLGEYTVTYHGTGSTAGTAPTDSNTYKPNVQVTVKDQSTLVKTGHTFDGWNTKADGSGTAYNAGAAFPINEDTTLYAQWKPNVTTITLQNNSKTFDTVTITYGTDKVHDTPKVPTKPTHTLLGWYTAETGGLPVINSVGDLINSAGYVTDGTWIYEDPTLTLYAQWHKSTLPPKITTTGLPEGITDTKYEEVTLKATGTTPITWSIASGNLPNGLTLSPDGIISGTPTKAGTFTFTVQAANADPAGTDTKQLTITIASNPNPGPKPPQPTQPPATSGSSSGNMDNAFRVLFETSGGSFISPATSLSYGDKISQPPAPTKDGCTFGGWYKDEACTLAWSFSEGIPGDITLYAKWNHGSSTDPTPTAPETAEPTTAPETHHPTAIATTAPPVTATSKTLQPTLTQAPAPIAGALLGLLAAGTLIRRRT</sequence>